<comment type="caution">
    <text evidence="2">The sequence shown here is derived from an EMBL/GenBank/DDBJ whole genome shotgun (WGS) entry which is preliminary data.</text>
</comment>
<dbReference type="EMBL" id="LXQA011159303">
    <property type="protein sequence ID" value="MCI87169.1"/>
    <property type="molecule type" value="Genomic_DNA"/>
</dbReference>
<keyword evidence="1" id="KW-0732">Signal</keyword>
<organism evidence="2 3">
    <name type="scientific">Trifolium medium</name>
    <dbReference type="NCBI Taxonomy" id="97028"/>
    <lineage>
        <taxon>Eukaryota</taxon>
        <taxon>Viridiplantae</taxon>
        <taxon>Streptophyta</taxon>
        <taxon>Embryophyta</taxon>
        <taxon>Tracheophyta</taxon>
        <taxon>Spermatophyta</taxon>
        <taxon>Magnoliopsida</taxon>
        <taxon>eudicotyledons</taxon>
        <taxon>Gunneridae</taxon>
        <taxon>Pentapetalae</taxon>
        <taxon>rosids</taxon>
        <taxon>fabids</taxon>
        <taxon>Fabales</taxon>
        <taxon>Fabaceae</taxon>
        <taxon>Papilionoideae</taxon>
        <taxon>50 kb inversion clade</taxon>
        <taxon>NPAAA clade</taxon>
        <taxon>Hologalegina</taxon>
        <taxon>IRL clade</taxon>
        <taxon>Trifolieae</taxon>
        <taxon>Trifolium</taxon>
    </lineage>
</organism>
<feature type="non-terminal residue" evidence="2">
    <location>
        <position position="1"/>
    </location>
</feature>
<proteinExistence type="predicted"/>
<feature type="chain" id="PRO_5017405377" evidence="1">
    <location>
        <begin position="20"/>
        <end position="68"/>
    </location>
</feature>
<dbReference type="Proteomes" id="UP000265520">
    <property type="component" value="Unassembled WGS sequence"/>
</dbReference>
<reference evidence="2 3" key="1">
    <citation type="journal article" date="2018" name="Front. Plant Sci.">
        <title>Red Clover (Trifolium pratense) and Zigzag Clover (T. medium) - A Picture of Genomic Similarities and Differences.</title>
        <authorList>
            <person name="Dluhosova J."/>
            <person name="Istvanek J."/>
            <person name="Nedelnik J."/>
            <person name="Repkova J."/>
        </authorList>
    </citation>
    <scope>NUCLEOTIDE SEQUENCE [LARGE SCALE GENOMIC DNA]</scope>
    <source>
        <strain evidence="3">cv. 10/8</strain>
        <tissue evidence="2">Leaf</tissue>
    </source>
</reference>
<protein>
    <submittedName>
        <fullName evidence="2">Uncharacterized protein</fullName>
    </submittedName>
</protein>
<feature type="signal peptide" evidence="1">
    <location>
        <begin position="1"/>
        <end position="19"/>
    </location>
</feature>
<evidence type="ECO:0000313" key="3">
    <source>
        <dbReference type="Proteomes" id="UP000265520"/>
    </source>
</evidence>
<accession>A0A392VIJ1</accession>
<sequence>AGSTGAFSMLLLGWSDVKILPLLVIPPIPTMLSRTGSTLAIGSPPTDTVGRYFHGTSLVLLKEKGAGT</sequence>
<evidence type="ECO:0000256" key="1">
    <source>
        <dbReference type="SAM" id="SignalP"/>
    </source>
</evidence>
<keyword evidence="3" id="KW-1185">Reference proteome</keyword>
<dbReference type="AlphaFoldDB" id="A0A392VIJ1"/>
<evidence type="ECO:0000313" key="2">
    <source>
        <dbReference type="EMBL" id="MCI87169.1"/>
    </source>
</evidence>
<name>A0A392VIJ1_9FABA</name>